<dbReference type="HOGENOM" id="CLU_2311109_0_0_1"/>
<dbReference type="Gramene" id="PGSC0003DMT400087496">
    <property type="protein sequence ID" value="PGSC0003DMT400087496"/>
    <property type="gene ID" value="PGSC0003DMG400037067"/>
</dbReference>
<dbReference type="AlphaFoldDB" id="M1DDZ0"/>
<reference evidence="2" key="2">
    <citation type="submission" date="2015-06" db="UniProtKB">
        <authorList>
            <consortium name="EnsemblPlants"/>
        </authorList>
    </citation>
    <scope>IDENTIFICATION</scope>
    <source>
        <strain evidence="2">DM1-3 516 R44</strain>
    </source>
</reference>
<organism evidence="2 3">
    <name type="scientific">Solanum tuberosum</name>
    <name type="common">Potato</name>
    <dbReference type="NCBI Taxonomy" id="4113"/>
    <lineage>
        <taxon>Eukaryota</taxon>
        <taxon>Viridiplantae</taxon>
        <taxon>Streptophyta</taxon>
        <taxon>Embryophyta</taxon>
        <taxon>Tracheophyta</taxon>
        <taxon>Spermatophyta</taxon>
        <taxon>Magnoliopsida</taxon>
        <taxon>eudicotyledons</taxon>
        <taxon>Gunneridae</taxon>
        <taxon>Pentapetalae</taxon>
        <taxon>asterids</taxon>
        <taxon>lamiids</taxon>
        <taxon>Solanales</taxon>
        <taxon>Solanaceae</taxon>
        <taxon>Solanoideae</taxon>
        <taxon>Solaneae</taxon>
        <taxon>Solanum</taxon>
    </lineage>
</organism>
<reference evidence="3" key="1">
    <citation type="journal article" date="2011" name="Nature">
        <title>Genome sequence and analysis of the tuber crop potato.</title>
        <authorList>
            <consortium name="The Potato Genome Sequencing Consortium"/>
        </authorList>
    </citation>
    <scope>NUCLEOTIDE SEQUENCE [LARGE SCALE GENOMIC DNA]</scope>
    <source>
        <strain evidence="3">cv. DM1-3 516 R44</strain>
    </source>
</reference>
<dbReference type="PaxDb" id="4113-PGSC0003DMT400087496"/>
<feature type="region of interest" description="Disordered" evidence="1">
    <location>
        <begin position="1"/>
        <end position="23"/>
    </location>
</feature>
<dbReference type="Proteomes" id="UP000011115">
    <property type="component" value="Unassembled WGS sequence"/>
</dbReference>
<feature type="compositionally biased region" description="Low complexity" evidence="1">
    <location>
        <begin position="1"/>
        <end position="22"/>
    </location>
</feature>
<dbReference type="InParanoid" id="M1DDZ0"/>
<sequence>MKRQFSLKNNPSSPLSSTPKPKGFLCSFLHQPSGDDLTVSDAIVVDDGVDREMEKVDVDLVEKIKRVEDEHRIVVTLTKLQDIKKTMVQATIKKSLEETP</sequence>
<evidence type="ECO:0000313" key="2">
    <source>
        <dbReference type="EnsemblPlants" id="PGSC0003DMT400087496"/>
    </source>
</evidence>
<evidence type="ECO:0000256" key="1">
    <source>
        <dbReference type="SAM" id="MobiDB-lite"/>
    </source>
</evidence>
<keyword evidence="3" id="KW-1185">Reference proteome</keyword>
<proteinExistence type="predicted"/>
<accession>M1DDZ0</accession>
<protein>
    <submittedName>
        <fullName evidence="2">Uncharacterized protein</fullName>
    </submittedName>
</protein>
<dbReference type="EnsemblPlants" id="PGSC0003DMT400087496">
    <property type="protein sequence ID" value="PGSC0003DMT400087496"/>
    <property type="gene ID" value="PGSC0003DMG400037067"/>
</dbReference>
<evidence type="ECO:0000313" key="3">
    <source>
        <dbReference type="Proteomes" id="UP000011115"/>
    </source>
</evidence>
<name>M1DDZ0_SOLTU</name>